<dbReference type="AlphaFoldDB" id="A0A2S7UTV8"/>
<dbReference type="Proteomes" id="UP000239007">
    <property type="component" value="Unassembled WGS sequence"/>
</dbReference>
<evidence type="ECO:0000313" key="2">
    <source>
        <dbReference type="EMBL" id="PQJ53169.1"/>
    </source>
</evidence>
<gene>
    <name evidence="2" type="ORF">BTO11_05475</name>
</gene>
<evidence type="ECO:0008006" key="4">
    <source>
        <dbReference type="Google" id="ProtNLM"/>
    </source>
</evidence>
<comment type="caution">
    <text evidence="2">The sequence shown here is derived from an EMBL/GenBank/DDBJ whole genome shotgun (WGS) entry which is preliminary data.</text>
</comment>
<dbReference type="EMBL" id="MSCH01000003">
    <property type="protein sequence ID" value="PQJ53169.1"/>
    <property type="molecule type" value="Genomic_DNA"/>
</dbReference>
<feature type="signal peptide" evidence="1">
    <location>
        <begin position="1"/>
        <end position="21"/>
    </location>
</feature>
<dbReference type="OrthoDB" id="5699508at2"/>
<protein>
    <recommendedName>
        <fullName evidence="4">DUF481 domain-containing protein</fullName>
    </recommendedName>
</protein>
<reference evidence="2 3" key="1">
    <citation type="submission" date="2016-12" db="EMBL/GenBank/DDBJ databases">
        <title>Diversity of luminous bacteria.</title>
        <authorList>
            <person name="Yoshizawa S."/>
            <person name="Kogure K."/>
        </authorList>
    </citation>
    <scope>NUCLEOTIDE SEQUENCE [LARGE SCALE GENOMIC DNA]</scope>
    <source>
        <strain evidence="2 3">SA4-48</strain>
    </source>
</reference>
<accession>A0A2S7UTV8</accession>
<proteinExistence type="predicted"/>
<sequence>MFKTSIFCLLVVLTISFNVIAIDETESIRQRSQEKPNFTNIAIDLSGKKGNSETENIALGIYHSQRFDKHFGYIMATREYSDSNGQKSADNAFLHVRYNYYFSPKNSVEVYAQTNVDDFRSLESRELFGLGYRYEMTRHSAYGIGLFNEHENYLVEGEHLTFNQARINLYWVHAQKLNKHATLTNTLYYQPNVEEFGDWRAFNKFSISSRLTKHLSMSFGLLVEHDSQPVLNVEATDISYEAGFEIDF</sequence>
<dbReference type="InterPro" id="IPR007433">
    <property type="entry name" value="DUF481"/>
</dbReference>
<dbReference type="Pfam" id="PF04338">
    <property type="entry name" value="DUF481"/>
    <property type="match status" value="1"/>
</dbReference>
<evidence type="ECO:0000256" key="1">
    <source>
        <dbReference type="SAM" id="SignalP"/>
    </source>
</evidence>
<keyword evidence="3" id="KW-1185">Reference proteome</keyword>
<organism evidence="2 3">
    <name type="scientific">Psychrosphaera saromensis</name>
    <dbReference type="NCBI Taxonomy" id="716813"/>
    <lineage>
        <taxon>Bacteria</taxon>
        <taxon>Pseudomonadati</taxon>
        <taxon>Pseudomonadota</taxon>
        <taxon>Gammaproteobacteria</taxon>
        <taxon>Alteromonadales</taxon>
        <taxon>Pseudoalteromonadaceae</taxon>
        <taxon>Psychrosphaera</taxon>
    </lineage>
</organism>
<feature type="chain" id="PRO_5015783194" description="DUF481 domain-containing protein" evidence="1">
    <location>
        <begin position="22"/>
        <end position="248"/>
    </location>
</feature>
<name>A0A2S7UTV8_9GAMM</name>
<dbReference type="RefSeq" id="WP_105051646.1">
    <property type="nucleotide sequence ID" value="NZ_BMYG01000003.1"/>
</dbReference>
<evidence type="ECO:0000313" key="3">
    <source>
        <dbReference type="Proteomes" id="UP000239007"/>
    </source>
</evidence>
<keyword evidence="1" id="KW-0732">Signal</keyword>